<keyword evidence="1 4" id="KW-0812">Transmembrane</keyword>
<name>A0A4U9HXX7_9ENTR</name>
<dbReference type="AlphaFoldDB" id="A0A4U9HXX7"/>
<evidence type="ECO:0000313" key="5">
    <source>
        <dbReference type="EMBL" id="VTP68756.1"/>
    </source>
</evidence>
<keyword evidence="3 4" id="KW-0472">Membrane</keyword>
<dbReference type="Pfam" id="PF07690">
    <property type="entry name" value="MFS_1"/>
    <property type="match status" value="1"/>
</dbReference>
<dbReference type="InterPro" id="IPR036259">
    <property type="entry name" value="MFS_trans_sf"/>
</dbReference>
<protein>
    <submittedName>
        <fullName evidence="5">Bicyclomycin/multidrug efflux system</fullName>
    </submittedName>
</protein>
<proteinExistence type="predicted"/>
<evidence type="ECO:0000256" key="4">
    <source>
        <dbReference type="SAM" id="Phobius"/>
    </source>
</evidence>
<dbReference type="GO" id="GO:0022857">
    <property type="term" value="F:transmembrane transporter activity"/>
    <property type="evidence" value="ECO:0007669"/>
    <property type="project" value="InterPro"/>
</dbReference>
<sequence>MTYALYQSHERAKLSSVVMLIALLAPALSPLAGGVLVDNLSWRWVFLASPAVSRCRPDTGLGLAQN</sequence>
<organism evidence="5 6">
    <name type="scientific">Leclercia adecarboxylata</name>
    <dbReference type="NCBI Taxonomy" id="83655"/>
    <lineage>
        <taxon>Bacteria</taxon>
        <taxon>Pseudomonadati</taxon>
        <taxon>Pseudomonadota</taxon>
        <taxon>Gammaproteobacteria</taxon>
        <taxon>Enterobacterales</taxon>
        <taxon>Enterobacteriaceae</taxon>
        <taxon>Leclercia</taxon>
    </lineage>
</organism>
<gene>
    <name evidence="5" type="ORF">NCTC13032_03714</name>
</gene>
<evidence type="ECO:0000256" key="3">
    <source>
        <dbReference type="ARBA" id="ARBA00023136"/>
    </source>
</evidence>
<dbReference type="SUPFAM" id="SSF103473">
    <property type="entry name" value="MFS general substrate transporter"/>
    <property type="match status" value="1"/>
</dbReference>
<dbReference type="EMBL" id="LR590464">
    <property type="protein sequence ID" value="VTP68756.1"/>
    <property type="molecule type" value="Genomic_DNA"/>
</dbReference>
<dbReference type="Proteomes" id="UP000310719">
    <property type="component" value="Chromosome"/>
</dbReference>
<dbReference type="InterPro" id="IPR011701">
    <property type="entry name" value="MFS"/>
</dbReference>
<evidence type="ECO:0000256" key="1">
    <source>
        <dbReference type="ARBA" id="ARBA00022692"/>
    </source>
</evidence>
<accession>A0A4U9HXX7</accession>
<evidence type="ECO:0000256" key="2">
    <source>
        <dbReference type="ARBA" id="ARBA00022989"/>
    </source>
</evidence>
<dbReference type="Gene3D" id="1.20.1720.10">
    <property type="entry name" value="Multidrug resistance protein D"/>
    <property type="match status" value="1"/>
</dbReference>
<keyword evidence="2 4" id="KW-1133">Transmembrane helix</keyword>
<reference evidence="5 6" key="1">
    <citation type="submission" date="2019-05" db="EMBL/GenBank/DDBJ databases">
        <authorList>
            <consortium name="Pathogen Informatics"/>
        </authorList>
    </citation>
    <scope>NUCLEOTIDE SEQUENCE [LARGE SCALE GENOMIC DNA]</scope>
    <source>
        <strain evidence="5 6">NCTC13032</strain>
    </source>
</reference>
<evidence type="ECO:0000313" key="6">
    <source>
        <dbReference type="Proteomes" id="UP000310719"/>
    </source>
</evidence>
<feature type="transmembrane region" description="Helical" evidence="4">
    <location>
        <begin position="12"/>
        <end position="37"/>
    </location>
</feature>